<dbReference type="InterPro" id="IPR003594">
    <property type="entry name" value="HATPase_dom"/>
</dbReference>
<dbReference type="PANTHER" id="PTHR43304">
    <property type="entry name" value="PHYTOCHROME-LIKE PROTEIN CPH1"/>
    <property type="match status" value="1"/>
</dbReference>
<evidence type="ECO:0000256" key="3">
    <source>
        <dbReference type="ARBA" id="ARBA00012438"/>
    </source>
</evidence>
<proteinExistence type="predicted"/>
<sequence>MSSPATALSGSYDYLLVALSVVIAILAAYAALDFAGRVTAARGSLRFIRLSGGSVSMGVGIWSMHYIGMLAFQLPIPVRYDWPTVLLSLLAAVLASAVALFVVSRPRMGVVRAVLGSIVMGSGIAIMHYVGMEAMRMEALHTYSSALVGLSVGLAIVISFVALWLTFHLRSDATAWSKKKLVAALVMGAAIPVMHYTGMAAVTFTPSTAHFHDVSNAVSVSALGTVGIVLVTLMVLGMVPLTNLKIDTLSHTRQLTVRHFLFIGALGLLAILGAVLVEQQGRQLRQHARLIGAAGQQSLLSQTLTKDVLLLAGAPEGAARQQIATRLREATDRWQRSHESLRQGGPVFGIPSMNSDEVMRMFIALDAPYIPMLKALRGLNTRLENPLSPVDLSALTAQILANEQSYLRTMNEIGLQYERESIDRENLRDRLYVGLIICLLGVLLLQGFVVLRPAMVRIEQGIGELERTSQALHRQVSFKELLQSVAVAANEATSIEEAMQFALDRICVHTGWPVGHVYFYSPGSAKELISSSLWHIESDERFATLCDATQSTRLYSGMGVPGRVVKSGKPAWIRDLLLESEVPRRAATDLDVRGAFGFPVLVQGEVVAVLEFFSHRVEEPDDELLSVMANVGTQLGQVIERTRAQQEIARNTEDLARSNAELEQFAYVASHDLQEPLRMVASFTQLLARKYQGRLDADADEYIRYAVDGAQRMQKLILDLLSYAKLSTKGQSPQPINAASLCETAIDQLRQSIQEKNALVTVDPLPTVLGYGTQLTQLFQNLIGNALKYCNRQRPEVHVSATSAGDHWVFSVRDNGIGIEPQYFERIFQMFKRLHTREQYSGTGIGLALCHKIVARHRGRIWVESQPGLGSNFQFTIPRAESAIT</sequence>
<keyword evidence="9 10" id="KW-0472">Membrane</keyword>
<dbReference type="InterPro" id="IPR052162">
    <property type="entry name" value="Sensor_kinase/Photoreceptor"/>
</dbReference>
<dbReference type="Pfam" id="PF00512">
    <property type="entry name" value="HisKA"/>
    <property type="match status" value="1"/>
</dbReference>
<keyword evidence="5" id="KW-0808">Transferase</keyword>
<dbReference type="InterPro" id="IPR029016">
    <property type="entry name" value="GAF-like_dom_sf"/>
</dbReference>
<dbReference type="SUPFAM" id="SSF47384">
    <property type="entry name" value="Homodimeric domain of signal transducing histidine kinase"/>
    <property type="match status" value="1"/>
</dbReference>
<dbReference type="Gene3D" id="3.30.450.40">
    <property type="match status" value="1"/>
</dbReference>
<dbReference type="InterPro" id="IPR005330">
    <property type="entry name" value="MHYT_dom"/>
</dbReference>
<protein>
    <recommendedName>
        <fullName evidence="3">histidine kinase</fullName>
        <ecNumber evidence="3">2.7.13.3</ecNumber>
    </recommendedName>
</protein>
<evidence type="ECO:0000256" key="1">
    <source>
        <dbReference type="ARBA" id="ARBA00000085"/>
    </source>
</evidence>
<keyword evidence="4" id="KW-0597">Phosphoprotein</keyword>
<dbReference type="EMBL" id="JBHSDU010000003">
    <property type="protein sequence ID" value="MFC4311278.1"/>
    <property type="molecule type" value="Genomic_DNA"/>
</dbReference>
<dbReference type="Gene3D" id="3.30.565.10">
    <property type="entry name" value="Histidine kinase-like ATPase, C-terminal domain"/>
    <property type="match status" value="1"/>
</dbReference>
<evidence type="ECO:0000259" key="11">
    <source>
        <dbReference type="PROSITE" id="PS50109"/>
    </source>
</evidence>
<feature type="transmembrane region" description="Helical" evidence="10">
    <location>
        <begin position="12"/>
        <end position="32"/>
    </location>
</feature>
<feature type="transmembrane region" description="Helical" evidence="10">
    <location>
        <begin position="82"/>
        <end position="103"/>
    </location>
</feature>
<organism evidence="13 14">
    <name type="scientific">Steroidobacter flavus</name>
    <dbReference type="NCBI Taxonomy" id="1842136"/>
    <lineage>
        <taxon>Bacteria</taxon>
        <taxon>Pseudomonadati</taxon>
        <taxon>Pseudomonadota</taxon>
        <taxon>Gammaproteobacteria</taxon>
        <taxon>Steroidobacterales</taxon>
        <taxon>Steroidobacteraceae</taxon>
        <taxon>Steroidobacter</taxon>
    </lineage>
</organism>
<dbReference type="InterPro" id="IPR005467">
    <property type="entry name" value="His_kinase_dom"/>
</dbReference>
<evidence type="ECO:0000256" key="10">
    <source>
        <dbReference type="PROSITE-ProRule" id="PRU00244"/>
    </source>
</evidence>
<feature type="transmembrane region" description="Helical" evidence="10">
    <location>
        <begin position="181"/>
        <end position="205"/>
    </location>
</feature>
<feature type="transmembrane region" description="Helical" evidence="10">
    <location>
        <begin position="217"/>
        <end position="239"/>
    </location>
</feature>
<feature type="transmembrane region" description="Helical" evidence="10">
    <location>
        <begin position="53"/>
        <end position="76"/>
    </location>
</feature>
<keyword evidence="8 10" id="KW-1133">Transmembrane helix</keyword>
<keyword evidence="7" id="KW-0418">Kinase</keyword>
<comment type="caution">
    <text evidence="10">Lacks conserved residue(s) required for the propagation of feature annotation.</text>
</comment>
<comment type="subcellular location">
    <subcellularLocation>
        <location evidence="2">Membrane</location>
        <topology evidence="2">Multi-pass membrane protein</topology>
    </subcellularLocation>
</comment>
<dbReference type="Pfam" id="PF03707">
    <property type="entry name" value="MHYT"/>
    <property type="match status" value="3"/>
</dbReference>
<dbReference type="Pfam" id="PF02518">
    <property type="entry name" value="HATPase_c"/>
    <property type="match status" value="1"/>
</dbReference>
<dbReference type="Pfam" id="PF13185">
    <property type="entry name" value="GAF_2"/>
    <property type="match status" value="1"/>
</dbReference>
<dbReference type="Proteomes" id="UP001595904">
    <property type="component" value="Unassembled WGS sequence"/>
</dbReference>
<name>A0ABV8SUH4_9GAMM</name>
<dbReference type="EC" id="2.7.13.3" evidence="3"/>
<evidence type="ECO:0000256" key="6">
    <source>
        <dbReference type="ARBA" id="ARBA00022692"/>
    </source>
</evidence>
<dbReference type="Gene3D" id="1.10.287.130">
    <property type="match status" value="1"/>
</dbReference>
<feature type="transmembrane region" description="Helical" evidence="10">
    <location>
        <begin position="260"/>
        <end position="277"/>
    </location>
</feature>
<gene>
    <name evidence="13" type="ORF">ACFPN2_19425</name>
</gene>
<dbReference type="SMART" id="SM00388">
    <property type="entry name" value="HisKA"/>
    <property type="match status" value="1"/>
</dbReference>
<keyword evidence="14" id="KW-1185">Reference proteome</keyword>
<keyword evidence="6 10" id="KW-0812">Transmembrane</keyword>
<evidence type="ECO:0000259" key="12">
    <source>
        <dbReference type="PROSITE" id="PS50924"/>
    </source>
</evidence>
<dbReference type="InterPro" id="IPR003661">
    <property type="entry name" value="HisK_dim/P_dom"/>
</dbReference>
<dbReference type="PROSITE" id="PS50109">
    <property type="entry name" value="HIS_KIN"/>
    <property type="match status" value="1"/>
</dbReference>
<reference evidence="14" key="1">
    <citation type="journal article" date="2019" name="Int. J. Syst. Evol. Microbiol.">
        <title>The Global Catalogue of Microorganisms (GCM) 10K type strain sequencing project: providing services to taxonomists for standard genome sequencing and annotation.</title>
        <authorList>
            <consortium name="The Broad Institute Genomics Platform"/>
            <consortium name="The Broad Institute Genome Sequencing Center for Infectious Disease"/>
            <person name="Wu L."/>
            <person name="Ma J."/>
        </authorList>
    </citation>
    <scope>NUCLEOTIDE SEQUENCE [LARGE SCALE GENOMIC DNA]</scope>
    <source>
        <strain evidence="14">CGMCC 1.10759</strain>
    </source>
</reference>
<evidence type="ECO:0000256" key="2">
    <source>
        <dbReference type="ARBA" id="ARBA00004141"/>
    </source>
</evidence>
<comment type="catalytic activity">
    <reaction evidence="1">
        <text>ATP + protein L-histidine = ADP + protein N-phospho-L-histidine.</text>
        <dbReference type="EC" id="2.7.13.3"/>
    </reaction>
</comment>
<dbReference type="RefSeq" id="WP_380599475.1">
    <property type="nucleotide sequence ID" value="NZ_JBHSDU010000003.1"/>
</dbReference>
<evidence type="ECO:0000313" key="14">
    <source>
        <dbReference type="Proteomes" id="UP001595904"/>
    </source>
</evidence>
<dbReference type="SMART" id="SM00387">
    <property type="entry name" value="HATPase_c"/>
    <property type="match status" value="1"/>
</dbReference>
<dbReference type="InterPro" id="IPR029095">
    <property type="entry name" value="NarX-like_N"/>
</dbReference>
<feature type="domain" description="Histidine kinase" evidence="11">
    <location>
        <begin position="668"/>
        <end position="881"/>
    </location>
</feature>
<dbReference type="Pfam" id="PF13675">
    <property type="entry name" value="PilJ"/>
    <property type="match status" value="1"/>
</dbReference>
<comment type="caution">
    <text evidence="13">The sequence shown here is derived from an EMBL/GenBank/DDBJ whole genome shotgun (WGS) entry which is preliminary data.</text>
</comment>
<evidence type="ECO:0000313" key="13">
    <source>
        <dbReference type="EMBL" id="MFC4311278.1"/>
    </source>
</evidence>
<dbReference type="InterPro" id="IPR004358">
    <property type="entry name" value="Sig_transdc_His_kin-like_C"/>
</dbReference>
<evidence type="ECO:0000256" key="5">
    <source>
        <dbReference type="ARBA" id="ARBA00022679"/>
    </source>
</evidence>
<dbReference type="SUPFAM" id="SSF55874">
    <property type="entry name" value="ATPase domain of HSP90 chaperone/DNA topoisomerase II/histidine kinase"/>
    <property type="match status" value="1"/>
</dbReference>
<dbReference type="PRINTS" id="PR00344">
    <property type="entry name" value="BCTRLSENSOR"/>
</dbReference>
<dbReference type="InterPro" id="IPR036890">
    <property type="entry name" value="HATPase_C_sf"/>
</dbReference>
<dbReference type="InterPro" id="IPR003018">
    <property type="entry name" value="GAF"/>
</dbReference>
<evidence type="ECO:0000256" key="9">
    <source>
        <dbReference type="ARBA" id="ARBA00023136"/>
    </source>
</evidence>
<dbReference type="CDD" id="cd00082">
    <property type="entry name" value="HisKA"/>
    <property type="match status" value="1"/>
</dbReference>
<feature type="transmembrane region" description="Helical" evidence="10">
    <location>
        <begin position="143"/>
        <end position="169"/>
    </location>
</feature>
<dbReference type="PROSITE" id="PS50924">
    <property type="entry name" value="MHYT"/>
    <property type="match status" value="1"/>
</dbReference>
<dbReference type="PANTHER" id="PTHR43304:SF1">
    <property type="entry name" value="PAC DOMAIN-CONTAINING PROTEIN"/>
    <property type="match status" value="1"/>
</dbReference>
<accession>A0ABV8SUH4</accession>
<feature type="domain" description="MHYT" evidence="12">
    <location>
        <begin position="12"/>
        <end position="205"/>
    </location>
</feature>
<dbReference type="SUPFAM" id="SSF55781">
    <property type="entry name" value="GAF domain-like"/>
    <property type="match status" value="1"/>
</dbReference>
<evidence type="ECO:0000256" key="8">
    <source>
        <dbReference type="ARBA" id="ARBA00022989"/>
    </source>
</evidence>
<dbReference type="InterPro" id="IPR036097">
    <property type="entry name" value="HisK_dim/P_sf"/>
</dbReference>
<feature type="transmembrane region" description="Helical" evidence="10">
    <location>
        <begin position="110"/>
        <end position="131"/>
    </location>
</feature>
<evidence type="ECO:0000256" key="7">
    <source>
        <dbReference type="ARBA" id="ARBA00022777"/>
    </source>
</evidence>
<evidence type="ECO:0000256" key="4">
    <source>
        <dbReference type="ARBA" id="ARBA00022553"/>
    </source>
</evidence>
<dbReference type="SMART" id="SM00065">
    <property type="entry name" value="GAF"/>
    <property type="match status" value="1"/>
</dbReference>